<gene>
    <name evidence="3" type="ORF">M5K25_001873</name>
</gene>
<proteinExistence type="predicted"/>
<dbReference type="InterPro" id="IPR036875">
    <property type="entry name" value="Znf_CCHC_sf"/>
</dbReference>
<evidence type="ECO:0000313" key="3">
    <source>
        <dbReference type="EMBL" id="KAL0927675.1"/>
    </source>
</evidence>
<evidence type="ECO:0000256" key="1">
    <source>
        <dbReference type="PROSITE-ProRule" id="PRU00047"/>
    </source>
</evidence>
<dbReference type="PROSITE" id="PS50158">
    <property type="entry name" value="ZF_CCHC"/>
    <property type="match status" value="1"/>
</dbReference>
<feature type="domain" description="CCHC-type" evidence="2">
    <location>
        <begin position="89"/>
        <end position="103"/>
    </location>
</feature>
<keyword evidence="4" id="KW-1185">Reference proteome</keyword>
<name>A0ABD0VRJ7_DENTH</name>
<reference evidence="3 4" key="1">
    <citation type="journal article" date="2024" name="Plant Biotechnol. J.">
        <title>Dendrobium thyrsiflorum genome and its molecular insights into genes involved in important horticultural traits.</title>
        <authorList>
            <person name="Chen B."/>
            <person name="Wang J.Y."/>
            <person name="Zheng P.J."/>
            <person name="Li K.L."/>
            <person name="Liang Y.M."/>
            <person name="Chen X.F."/>
            <person name="Zhang C."/>
            <person name="Zhao X."/>
            <person name="He X."/>
            <person name="Zhang G.Q."/>
            <person name="Liu Z.J."/>
            <person name="Xu Q."/>
        </authorList>
    </citation>
    <scope>NUCLEOTIDE SEQUENCE [LARGE SCALE GENOMIC DNA]</scope>
    <source>
        <strain evidence="3">GZMU011</strain>
    </source>
</reference>
<dbReference type="SUPFAM" id="SSF57756">
    <property type="entry name" value="Retrovirus zinc finger-like domains"/>
    <property type="match status" value="1"/>
</dbReference>
<dbReference type="InterPro" id="IPR001878">
    <property type="entry name" value="Znf_CCHC"/>
</dbReference>
<comment type="caution">
    <text evidence="3">The sequence shown here is derived from an EMBL/GenBank/DDBJ whole genome shotgun (WGS) entry which is preliminary data.</text>
</comment>
<keyword evidence="1" id="KW-0479">Metal-binding</keyword>
<evidence type="ECO:0000313" key="4">
    <source>
        <dbReference type="Proteomes" id="UP001552299"/>
    </source>
</evidence>
<organism evidence="3 4">
    <name type="scientific">Dendrobium thyrsiflorum</name>
    <name type="common">Pinecone-like raceme dendrobium</name>
    <name type="synonym">Orchid</name>
    <dbReference type="NCBI Taxonomy" id="117978"/>
    <lineage>
        <taxon>Eukaryota</taxon>
        <taxon>Viridiplantae</taxon>
        <taxon>Streptophyta</taxon>
        <taxon>Embryophyta</taxon>
        <taxon>Tracheophyta</taxon>
        <taxon>Spermatophyta</taxon>
        <taxon>Magnoliopsida</taxon>
        <taxon>Liliopsida</taxon>
        <taxon>Asparagales</taxon>
        <taxon>Orchidaceae</taxon>
        <taxon>Epidendroideae</taxon>
        <taxon>Malaxideae</taxon>
        <taxon>Dendrobiinae</taxon>
        <taxon>Dendrobium</taxon>
    </lineage>
</organism>
<keyword evidence="1" id="KW-0863">Zinc-finger</keyword>
<sequence length="135" mass="15728">MLHSISRSSFRNESLHAFVNPRRSPSASINRNETYKCRDLNAIFGFCEWFGWKLDLNVFLQKFSPGFWIKGLNGRFFKRVEYEGLSHLCFHCGIIGHKVESCPHIDKLQPDNDVDSTRQSTVMEMHNQDIPVHTQ</sequence>
<keyword evidence="1" id="KW-0862">Zinc</keyword>
<dbReference type="AlphaFoldDB" id="A0ABD0VRJ7"/>
<evidence type="ECO:0000259" key="2">
    <source>
        <dbReference type="PROSITE" id="PS50158"/>
    </source>
</evidence>
<dbReference type="Proteomes" id="UP001552299">
    <property type="component" value="Unassembled WGS sequence"/>
</dbReference>
<dbReference type="EMBL" id="JANQDX010000002">
    <property type="protein sequence ID" value="KAL0927675.1"/>
    <property type="molecule type" value="Genomic_DNA"/>
</dbReference>
<accession>A0ABD0VRJ7</accession>
<protein>
    <recommendedName>
        <fullName evidence="2">CCHC-type domain-containing protein</fullName>
    </recommendedName>
</protein>
<dbReference type="GO" id="GO:0008270">
    <property type="term" value="F:zinc ion binding"/>
    <property type="evidence" value="ECO:0007669"/>
    <property type="project" value="UniProtKB-KW"/>
</dbReference>